<dbReference type="PANTHER" id="PTHR31001">
    <property type="entry name" value="UNCHARACTERIZED TRANSCRIPTIONAL REGULATORY PROTEIN"/>
    <property type="match status" value="1"/>
</dbReference>
<proteinExistence type="predicted"/>
<dbReference type="GO" id="GO:0005634">
    <property type="term" value="C:nucleus"/>
    <property type="evidence" value="ECO:0007669"/>
    <property type="project" value="UniProtKB-SubCell"/>
</dbReference>
<dbReference type="InterPro" id="IPR007219">
    <property type="entry name" value="XnlR_reg_dom"/>
</dbReference>
<gene>
    <name evidence="4" type="ORF">NKR23_g11609</name>
</gene>
<comment type="caution">
    <text evidence="4">The sequence shown here is derived from an EMBL/GenBank/DDBJ whole genome shotgun (WGS) entry which is preliminary data.</text>
</comment>
<accession>A0AA38R172</accession>
<evidence type="ECO:0000256" key="1">
    <source>
        <dbReference type="ARBA" id="ARBA00004123"/>
    </source>
</evidence>
<evidence type="ECO:0000313" key="5">
    <source>
        <dbReference type="Proteomes" id="UP001174694"/>
    </source>
</evidence>
<feature type="domain" description="Xylanolytic transcriptional activator regulatory" evidence="3">
    <location>
        <begin position="191"/>
        <end position="265"/>
    </location>
</feature>
<sequence length="588" mass="66500">MRMHSHPANYVGSVHWAAVLDSISELRDHYEEEEEARILATSDCVPRNSPRLLYEPVQATKADILALIPARPVVDRIVARYFNAQSTTPLSMLHSVHFLREYERFWQEPSSASVLWIGLLFSIMALTLQFSQLGEDETDPEDVVRIYVFREQTIHCLGLGHYTKGGEYVLETMINYIALEMSLCKDADIGLWLVLGMLIQLALSMGYHRDAQNFSNISPFAGEMRRRVWAVIVQMDLRLSSQMGFPRLLKLHQCDTAEPRNLLDTDFDETCTELPPSRPETEVTPVLYILAKNRVDGMTGWVSDLLAEVREHPYAEIMELDRKLEDAENSLPPVFRWQPLSQSLMVPPQIIIYRIWLHLSIPRLKIWLHRKYLAPSYAQSEYAYSRNACVQAAMKILEFQQLVDEETQPDGLLYSARWMMITSLQQFVFLLGTSILCYYVQLAKTRPDVSMDQKTSARIYELLRNTYPIWLRSSTVSQEARRAAVHLSLLLGLRGQETEGPLAEEAAAVATAATSDYTTPQNAGMSFDQVTWDAYQECIANFPPTAAFGADFFAPPVPGSSSEAGVSMADPMVGNTVELGGWMEGHGA</sequence>
<dbReference type="PANTHER" id="PTHR31001:SF74">
    <property type="entry name" value="ZN(II)2CYS6 TRANSCRIPTION FACTOR (EUROFUNG)"/>
    <property type="match status" value="1"/>
</dbReference>
<comment type="subcellular location">
    <subcellularLocation>
        <location evidence="1">Nucleus</location>
    </subcellularLocation>
</comment>
<dbReference type="GO" id="GO:0006351">
    <property type="term" value="P:DNA-templated transcription"/>
    <property type="evidence" value="ECO:0007669"/>
    <property type="project" value="InterPro"/>
</dbReference>
<keyword evidence="2" id="KW-0539">Nucleus</keyword>
<name>A0AA38R172_9PEZI</name>
<dbReference type="Pfam" id="PF04082">
    <property type="entry name" value="Fungal_trans"/>
    <property type="match status" value="1"/>
</dbReference>
<organism evidence="4 5">
    <name type="scientific">Pleurostoma richardsiae</name>
    <dbReference type="NCBI Taxonomy" id="41990"/>
    <lineage>
        <taxon>Eukaryota</taxon>
        <taxon>Fungi</taxon>
        <taxon>Dikarya</taxon>
        <taxon>Ascomycota</taxon>
        <taxon>Pezizomycotina</taxon>
        <taxon>Sordariomycetes</taxon>
        <taxon>Sordariomycetidae</taxon>
        <taxon>Calosphaeriales</taxon>
        <taxon>Pleurostomataceae</taxon>
        <taxon>Pleurostoma</taxon>
    </lineage>
</organism>
<evidence type="ECO:0000256" key="2">
    <source>
        <dbReference type="ARBA" id="ARBA00023242"/>
    </source>
</evidence>
<dbReference type="Proteomes" id="UP001174694">
    <property type="component" value="Unassembled WGS sequence"/>
</dbReference>
<dbReference type="GO" id="GO:0008270">
    <property type="term" value="F:zinc ion binding"/>
    <property type="evidence" value="ECO:0007669"/>
    <property type="project" value="InterPro"/>
</dbReference>
<protein>
    <submittedName>
        <fullName evidence="4">Fungal specific transcription factor domain protein</fullName>
    </submittedName>
</protein>
<dbReference type="SMART" id="SM00906">
    <property type="entry name" value="Fungal_trans"/>
    <property type="match status" value="1"/>
</dbReference>
<keyword evidence="5" id="KW-1185">Reference proteome</keyword>
<reference evidence="4" key="1">
    <citation type="submission" date="2022-07" db="EMBL/GenBank/DDBJ databases">
        <title>Fungi with potential for degradation of polypropylene.</title>
        <authorList>
            <person name="Gostincar C."/>
        </authorList>
    </citation>
    <scope>NUCLEOTIDE SEQUENCE</scope>
    <source>
        <strain evidence="4">EXF-13308</strain>
    </source>
</reference>
<dbReference type="InterPro" id="IPR050613">
    <property type="entry name" value="Sec_Metabolite_Reg"/>
</dbReference>
<dbReference type="GO" id="GO:0003677">
    <property type="term" value="F:DNA binding"/>
    <property type="evidence" value="ECO:0007669"/>
    <property type="project" value="InterPro"/>
</dbReference>
<evidence type="ECO:0000259" key="3">
    <source>
        <dbReference type="SMART" id="SM00906"/>
    </source>
</evidence>
<dbReference type="AlphaFoldDB" id="A0AA38R172"/>
<dbReference type="CDD" id="cd12148">
    <property type="entry name" value="fungal_TF_MHR"/>
    <property type="match status" value="1"/>
</dbReference>
<evidence type="ECO:0000313" key="4">
    <source>
        <dbReference type="EMBL" id="KAJ9131677.1"/>
    </source>
</evidence>
<dbReference type="EMBL" id="JANBVO010000065">
    <property type="protein sequence ID" value="KAJ9131677.1"/>
    <property type="molecule type" value="Genomic_DNA"/>
</dbReference>